<organism evidence="1 2">
    <name type="scientific">Athelia psychrophila</name>
    <dbReference type="NCBI Taxonomy" id="1759441"/>
    <lineage>
        <taxon>Eukaryota</taxon>
        <taxon>Fungi</taxon>
        <taxon>Dikarya</taxon>
        <taxon>Basidiomycota</taxon>
        <taxon>Agaricomycotina</taxon>
        <taxon>Agaricomycetes</taxon>
        <taxon>Agaricomycetidae</taxon>
        <taxon>Atheliales</taxon>
        <taxon>Atheliaceae</taxon>
        <taxon>Athelia</taxon>
    </lineage>
</organism>
<dbReference type="Proteomes" id="UP000076532">
    <property type="component" value="Unassembled WGS sequence"/>
</dbReference>
<proteinExistence type="predicted"/>
<evidence type="ECO:0000313" key="2">
    <source>
        <dbReference type="Proteomes" id="UP000076532"/>
    </source>
</evidence>
<name>A0A166WN21_9AGAM</name>
<dbReference type="EMBL" id="KV417481">
    <property type="protein sequence ID" value="KZP33924.1"/>
    <property type="molecule type" value="Genomic_DNA"/>
</dbReference>
<sequence>MEKSCQVLRIKLPKVALQFLQQELTKLETFIDNEVLLGISLQSLSISCKIKNAIDDGDLETDGCESSSEPWQKLAQIVDQFTVQAHVWGYLASNSRSYSTLLNEAIWIAATTVILDTPVRLAQDPTGAMSFTLAPADHHMYKNLQSGFKMFTISMKVWSKSVKSDEAEGE</sequence>
<accession>A0A166WN21</accession>
<keyword evidence="2" id="KW-1185">Reference proteome</keyword>
<gene>
    <name evidence="1" type="ORF">FIBSPDRAFT_881410</name>
</gene>
<reference evidence="1 2" key="1">
    <citation type="journal article" date="2016" name="Mol. Biol. Evol.">
        <title>Comparative Genomics of Early-Diverging Mushroom-Forming Fungi Provides Insights into the Origins of Lignocellulose Decay Capabilities.</title>
        <authorList>
            <person name="Nagy L.G."/>
            <person name="Riley R."/>
            <person name="Tritt A."/>
            <person name="Adam C."/>
            <person name="Daum C."/>
            <person name="Floudas D."/>
            <person name="Sun H."/>
            <person name="Yadav J.S."/>
            <person name="Pangilinan J."/>
            <person name="Larsson K.H."/>
            <person name="Matsuura K."/>
            <person name="Barry K."/>
            <person name="Labutti K."/>
            <person name="Kuo R."/>
            <person name="Ohm R.A."/>
            <person name="Bhattacharya S.S."/>
            <person name="Shirouzu T."/>
            <person name="Yoshinaga Y."/>
            <person name="Martin F.M."/>
            <person name="Grigoriev I.V."/>
            <person name="Hibbett D.S."/>
        </authorList>
    </citation>
    <scope>NUCLEOTIDE SEQUENCE [LARGE SCALE GENOMIC DNA]</scope>
    <source>
        <strain evidence="1 2">CBS 109695</strain>
    </source>
</reference>
<evidence type="ECO:0000313" key="1">
    <source>
        <dbReference type="EMBL" id="KZP33924.1"/>
    </source>
</evidence>
<protein>
    <submittedName>
        <fullName evidence="1">Uncharacterized protein</fullName>
    </submittedName>
</protein>
<dbReference type="AlphaFoldDB" id="A0A166WN21"/>